<feature type="transmembrane region" description="Helical" evidence="6">
    <location>
        <begin position="200"/>
        <end position="217"/>
    </location>
</feature>
<dbReference type="AlphaFoldDB" id="A0A381VTQ2"/>
<dbReference type="EMBL" id="UINC01009748">
    <property type="protein sequence ID" value="SVA43652.1"/>
    <property type="molecule type" value="Genomic_DNA"/>
</dbReference>
<evidence type="ECO:0000256" key="4">
    <source>
        <dbReference type="ARBA" id="ARBA00022989"/>
    </source>
</evidence>
<feature type="transmembrane region" description="Helical" evidence="6">
    <location>
        <begin position="382"/>
        <end position="404"/>
    </location>
</feature>
<feature type="transmembrane region" description="Helical" evidence="6">
    <location>
        <begin position="247"/>
        <end position="268"/>
    </location>
</feature>
<comment type="subcellular location">
    <subcellularLocation>
        <location evidence="1">Cell membrane</location>
        <topology evidence="1">Multi-pass membrane protein</topology>
    </subcellularLocation>
</comment>
<keyword evidence="5 6" id="KW-0472">Membrane</keyword>
<feature type="transmembrane region" description="Helical" evidence="6">
    <location>
        <begin position="151"/>
        <end position="169"/>
    </location>
</feature>
<proteinExistence type="predicted"/>
<feature type="transmembrane region" description="Helical" evidence="6">
    <location>
        <begin position="37"/>
        <end position="61"/>
    </location>
</feature>
<dbReference type="InterPro" id="IPR043428">
    <property type="entry name" value="LivM-like"/>
</dbReference>
<organism evidence="7">
    <name type="scientific">marine metagenome</name>
    <dbReference type="NCBI Taxonomy" id="408172"/>
    <lineage>
        <taxon>unclassified sequences</taxon>
        <taxon>metagenomes</taxon>
        <taxon>ecological metagenomes</taxon>
    </lineage>
</organism>
<reference evidence="7" key="1">
    <citation type="submission" date="2018-05" db="EMBL/GenBank/DDBJ databases">
        <authorList>
            <person name="Lanie J.A."/>
            <person name="Ng W.-L."/>
            <person name="Kazmierczak K.M."/>
            <person name="Andrzejewski T.M."/>
            <person name="Davidsen T.M."/>
            <person name="Wayne K.J."/>
            <person name="Tettelin H."/>
            <person name="Glass J.I."/>
            <person name="Rusch D."/>
            <person name="Podicherti R."/>
            <person name="Tsui H.-C.T."/>
            <person name="Winkler M.E."/>
        </authorList>
    </citation>
    <scope>NUCLEOTIDE SEQUENCE</scope>
</reference>
<dbReference type="InterPro" id="IPR001851">
    <property type="entry name" value="ABC_transp_permease"/>
</dbReference>
<dbReference type="NCBIfam" id="TIGR03408">
    <property type="entry name" value="urea_trans_UrtC"/>
    <property type="match status" value="1"/>
</dbReference>
<keyword evidence="3 6" id="KW-0812">Transmembrane</keyword>
<feature type="transmembrane region" description="Helical" evidence="6">
    <location>
        <begin position="354"/>
        <end position="375"/>
    </location>
</feature>
<evidence type="ECO:0000256" key="5">
    <source>
        <dbReference type="ARBA" id="ARBA00023136"/>
    </source>
</evidence>
<keyword evidence="4 6" id="KW-1133">Transmembrane helix</keyword>
<dbReference type="CDD" id="cd06581">
    <property type="entry name" value="TM_PBP1_LivM_like"/>
    <property type="match status" value="1"/>
</dbReference>
<protein>
    <recommendedName>
        <fullName evidence="8">Urea ABC transporter permease subunit UrtC</fullName>
    </recommendedName>
</protein>
<feature type="transmembrane region" description="Helical" evidence="6">
    <location>
        <begin position="119"/>
        <end position="144"/>
    </location>
</feature>
<gene>
    <name evidence="7" type="ORF">METZ01_LOCUS96506</name>
</gene>
<dbReference type="GO" id="GO:0005886">
    <property type="term" value="C:plasma membrane"/>
    <property type="evidence" value="ECO:0007669"/>
    <property type="project" value="UniProtKB-SubCell"/>
</dbReference>
<feature type="transmembrane region" description="Helical" evidence="6">
    <location>
        <begin position="288"/>
        <end position="317"/>
    </location>
</feature>
<dbReference type="GO" id="GO:0015658">
    <property type="term" value="F:branched-chain amino acid transmembrane transporter activity"/>
    <property type="evidence" value="ECO:0007669"/>
    <property type="project" value="InterPro"/>
</dbReference>
<keyword evidence="2" id="KW-1003">Cell membrane</keyword>
<evidence type="ECO:0000256" key="1">
    <source>
        <dbReference type="ARBA" id="ARBA00004651"/>
    </source>
</evidence>
<evidence type="ECO:0000256" key="6">
    <source>
        <dbReference type="SAM" id="Phobius"/>
    </source>
</evidence>
<dbReference type="InterPro" id="IPR017778">
    <property type="entry name" value="ABC_transptr_urea_perm_UrtC"/>
</dbReference>
<sequence>MALLVLLFIGVICVPGLYFFGFISIETVNMLGRYLTFAIVAVGLDLVWGYAGILSLCQAFFFCLGGYAMGMYLAHHGGPEGIVDANGWKMPACLYVVYPGGVGQTETEWTVPFFWKPFWSLPVTVLLALLIPGLVALVIGFFGFRSRVRGVYFAILTQAITVAAFNFFSMNNMKFCGTNGLTRFDRIAGSFQLSEPNVKLALYIITVLALAAVYWGCHGLIKSRLGRVLVAIRDDENTLRFSGYKPYVYKLFAFVLAGMIAGLAGMLYVPQMGIITPFDMEAGKSIMIVIWVAVGGRGTLAGAVLGALVVNLLYNYFTSQQDISIPGTILTFVGAIGGFVTSIMLLIPNFKKNVGWGVASLILGVPLLVFAIMHFNEVKKTFLLYIVFIVMMVVGFMLSAAGLLMWKADYWPFVLGGLFIAVVLWMKGGLMGLPGQLMRLIKGSGTGTASNEN</sequence>
<feature type="transmembrane region" description="Helical" evidence="6">
    <location>
        <begin position="410"/>
        <end position="433"/>
    </location>
</feature>
<feature type="transmembrane region" description="Helical" evidence="6">
    <location>
        <begin position="6"/>
        <end position="25"/>
    </location>
</feature>
<evidence type="ECO:0000313" key="7">
    <source>
        <dbReference type="EMBL" id="SVA43652.1"/>
    </source>
</evidence>
<evidence type="ECO:0000256" key="2">
    <source>
        <dbReference type="ARBA" id="ARBA00022475"/>
    </source>
</evidence>
<dbReference type="PANTHER" id="PTHR30482:SF4">
    <property type="entry name" value="SLR1201 PROTEIN"/>
    <property type="match status" value="1"/>
</dbReference>
<evidence type="ECO:0008006" key="8">
    <source>
        <dbReference type="Google" id="ProtNLM"/>
    </source>
</evidence>
<feature type="transmembrane region" description="Helical" evidence="6">
    <location>
        <begin position="329"/>
        <end position="348"/>
    </location>
</feature>
<accession>A0A381VTQ2</accession>
<evidence type="ECO:0000256" key="3">
    <source>
        <dbReference type="ARBA" id="ARBA00022692"/>
    </source>
</evidence>
<dbReference type="Pfam" id="PF02653">
    <property type="entry name" value="BPD_transp_2"/>
    <property type="match status" value="1"/>
</dbReference>
<name>A0A381VTQ2_9ZZZZ</name>
<dbReference type="PANTHER" id="PTHR30482">
    <property type="entry name" value="HIGH-AFFINITY BRANCHED-CHAIN AMINO ACID TRANSPORT SYSTEM PERMEASE"/>
    <property type="match status" value="1"/>
</dbReference>